<dbReference type="EMBL" id="CAMXCT010000014">
    <property type="protein sequence ID" value="CAI3972498.1"/>
    <property type="molecule type" value="Genomic_DNA"/>
</dbReference>
<feature type="region of interest" description="Disordered" evidence="1">
    <location>
        <begin position="93"/>
        <end position="120"/>
    </location>
</feature>
<dbReference type="Proteomes" id="UP001152797">
    <property type="component" value="Unassembled WGS sequence"/>
</dbReference>
<feature type="compositionally biased region" description="Polar residues" evidence="1">
    <location>
        <begin position="103"/>
        <end position="120"/>
    </location>
</feature>
<evidence type="ECO:0000313" key="2">
    <source>
        <dbReference type="EMBL" id="CAI3972498.1"/>
    </source>
</evidence>
<organism evidence="2">
    <name type="scientific">Cladocopium goreaui</name>
    <dbReference type="NCBI Taxonomy" id="2562237"/>
    <lineage>
        <taxon>Eukaryota</taxon>
        <taxon>Sar</taxon>
        <taxon>Alveolata</taxon>
        <taxon>Dinophyceae</taxon>
        <taxon>Suessiales</taxon>
        <taxon>Symbiodiniaceae</taxon>
        <taxon>Cladocopium</taxon>
    </lineage>
</organism>
<reference evidence="3 4" key="2">
    <citation type="submission" date="2024-05" db="EMBL/GenBank/DDBJ databases">
        <authorList>
            <person name="Chen Y."/>
            <person name="Shah S."/>
            <person name="Dougan E. K."/>
            <person name="Thang M."/>
            <person name="Chan C."/>
        </authorList>
    </citation>
    <scope>NUCLEOTIDE SEQUENCE [LARGE SCALE GENOMIC DNA]</scope>
</reference>
<dbReference type="EMBL" id="CAMXCT030000014">
    <property type="protein sequence ID" value="CAL4759810.1"/>
    <property type="molecule type" value="Genomic_DNA"/>
</dbReference>
<feature type="non-terminal residue" evidence="2">
    <location>
        <position position="282"/>
    </location>
</feature>
<proteinExistence type="predicted"/>
<name>A0A9P1FDX4_9DINO</name>
<comment type="caution">
    <text evidence="2">The sequence shown here is derived from an EMBL/GenBank/DDBJ whole genome shotgun (WGS) entry which is preliminary data.</text>
</comment>
<sequence length="282" mass="31798">MPRELRLDYGGNSFRWFDTDEMLKVHGSSRLPDFLAQNIEQHFKVPVQFQVLCDLQGPLSSQDFQRVLSGDESPRLWLFDARYMGDDLRKQFERRQKADAQRTAASPASSTEPLARTWTSPVERSVDSDVLALGVAKLSQTLERREQQVAQMLHHHAEEIQELQRELTASRPARPPDASALFAEKVNQLSRVPCGDGHGGNGDAEDAVSFFDSMEPHDKLIRDMDAQHGWVRGKSQDSEDAETSIQLLEAEEAMLLQSVQQALAKITSDTPSTTWRSQPDLQ</sequence>
<evidence type="ECO:0000313" key="3">
    <source>
        <dbReference type="EMBL" id="CAL4759810.1"/>
    </source>
</evidence>
<dbReference type="OrthoDB" id="10571721at2759"/>
<reference evidence="2" key="1">
    <citation type="submission" date="2022-10" db="EMBL/GenBank/DDBJ databases">
        <authorList>
            <person name="Chen Y."/>
            <person name="Dougan E. K."/>
            <person name="Chan C."/>
            <person name="Rhodes N."/>
            <person name="Thang M."/>
        </authorList>
    </citation>
    <scope>NUCLEOTIDE SEQUENCE</scope>
</reference>
<accession>A0A9P1FDX4</accession>
<dbReference type="EMBL" id="CAMXCT020000014">
    <property type="protein sequence ID" value="CAL1125873.1"/>
    <property type="molecule type" value="Genomic_DNA"/>
</dbReference>
<evidence type="ECO:0000313" key="4">
    <source>
        <dbReference type="Proteomes" id="UP001152797"/>
    </source>
</evidence>
<keyword evidence="4" id="KW-1185">Reference proteome</keyword>
<evidence type="ECO:0000256" key="1">
    <source>
        <dbReference type="SAM" id="MobiDB-lite"/>
    </source>
</evidence>
<gene>
    <name evidence="2" type="ORF">C1SCF055_LOCUS1077</name>
</gene>
<dbReference type="AlphaFoldDB" id="A0A9P1FDX4"/>
<protein>
    <submittedName>
        <fullName evidence="3">PB1 domain-containing protein</fullName>
    </submittedName>
</protein>